<evidence type="ECO:0000313" key="3">
    <source>
        <dbReference type="Proteomes" id="UP000679307"/>
    </source>
</evidence>
<keyword evidence="3" id="KW-1185">Reference proteome</keyword>
<dbReference type="PANTHER" id="PTHR43329">
    <property type="entry name" value="EPOXIDE HYDROLASE"/>
    <property type="match status" value="1"/>
</dbReference>
<feature type="domain" description="AB hydrolase-1" evidence="1">
    <location>
        <begin position="35"/>
        <end position="284"/>
    </location>
</feature>
<proteinExistence type="predicted"/>
<evidence type="ECO:0000313" key="2">
    <source>
        <dbReference type="EMBL" id="QVT81574.1"/>
    </source>
</evidence>
<keyword evidence="2" id="KW-0378">Hydrolase</keyword>
<reference evidence="2 3" key="1">
    <citation type="submission" date="2021-05" db="EMBL/GenBank/DDBJ databases">
        <title>Complete genome of Nocardioides aquaticus KCTC 9944T isolated from meromictic and hypersaline Ekho Lake, Antarctica.</title>
        <authorList>
            <person name="Hwang K."/>
            <person name="Kim K.M."/>
            <person name="Choe H."/>
        </authorList>
    </citation>
    <scope>NUCLEOTIDE SEQUENCE [LARGE SCALE GENOMIC DNA]</scope>
    <source>
        <strain evidence="2 3">KCTC 9944</strain>
    </source>
</reference>
<sequence>MSALDGRITEVAVGAPADGLVLDVDDQGPPDGDVVVLLHGFPERATCWRDVVPRLHAAGLRTLAVDQRGYSPRARPGRRRDYRADLLRDDVVSVVEAAVDRVGPDRRVHLVGHDWGAVVAWLVAAERPELLATLTTFSVPHPGAYLRAGVRSKQLLRSWYMAAFNVPGLAERMAQQPGGRFEQLLARTGMTPPELARFRAEVVEDGALPGGLGWYRALALSAGAMGAGRVRVPTTFVWSDGDTAIDRWGAEHCGDFVRAEYELVVLTGVTHWIPTQAPAAAAEAVLDRVASLG</sequence>
<name>A0ABX8EMS7_9ACTN</name>
<dbReference type="EC" id="3.3.2.10" evidence="2"/>
<evidence type="ECO:0000259" key="1">
    <source>
        <dbReference type="Pfam" id="PF12697"/>
    </source>
</evidence>
<dbReference type="Pfam" id="PF12697">
    <property type="entry name" value="Abhydrolase_6"/>
    <property type="match status" value="1"/>
</dbReference>
<dbReference type="RefSeq" id="WP_246535682.1">
    <property type="nucleotide sequence ID" value="NZ_BAAAHS010000103.1"/>
</dbReference>
<accession>A0ABX8EMS7</accession>
<protein>
    <submittedName>
        <fullName evidence="2">Epoxide hydrolase A</fullName>
        <ecNumber evidence="2">3.3.2.10</ecNumber>
    </submittedName>
</protein>
<dbReference type="Proteomes" id="UP000679307">
    <property type="component" value="Chromosome"/>
</dbReference>
<dbReference type="GO" id="GO:0004301">
    <property type="term" value="F:epoxide hydrolase activity"/>
    <property type="evidence" value="ECO:0007669"/>
    <property type="project" value="UniProtKB-EC"/>
</dbReference>
<gene>
    <name evidence="2" type="primary">ephA_2</name>
    <name evidence="2" type="ORF">ENKNEFLB_03984</name>
</gene>
<dbReference type="EMBL" id="CP075371">
    <property type="protein sequence ID" value="QVT81574.1"/>
    <property type="molecule type" value="Genomic_DNA"/>
</dbReference>
<dbReference type="InterPro" id="IPR000073">
    <property type="entry name" value="AB_hydrolase_1"/>
</dbReference>
<organism evidence="2 3">
    <name type="scientific">Nocardioides aquaticus</name>
    <dbReference type="NCBI Taxonomy" id="160826"/>
    <lineage>
        <taxon>Bacteria</taxon>
        <taxon>Bacillati</taxon>
        <taxon>Actinomycetota</taxon>
        <taxon>Actinomycetes</taxon>
        <taxon>Propionibacteriales</taxon>
        <taxon>Nocardioidaceae</taxon>
        <taxon>Nocardioides</taxon>
    </lineage>
</organism>